<evidence type="ECO:0000256" key="1">
    <source>
        <dbReference type="SAM" id="MobiDB-lite"/>
    </source>
</evidence>
<proteinExistence type="predicted"/>
<reference evidence="2 3" key="1">
    <citation type="submission" date="2016-10" db="EMBL/GenBank/DDBJ databases">
        <authorList>
            <person name="de Groot N.N."/>
        </authorList>
    </citation>
    <scope>NUCLEOTIDE SEQUENCE [LARGE SCALE GENOMIC DNA]</scope>
    <source>
        <strain evidence="2 3">CGMCC 1.7054</strain>
    </source>
</reference>
<feature type="region of interest" description="Disordered" evidence="1">
    <location>
        <begin position="424"/>
        <end position="461"/>
    </location>
</feature>
<dbReference type="OrthoDB" id="9772976at2"/>
<dbReference type="Pfam" id="PF10923">
    <property type="entry name" value="BrxC_BrxD"/>
    <property type="match status" value="1"/>
</dbReference>
<evidence type="ECO:0000313" key="2">
    <source>
        <dbReference type="EMBL" id="SFV21880.1"/>
    </source>
</evidence>
<accession>A0A1I7MJ04</accession>
<dbReference type="RefSeq" id="WP_091695616.1">
    <property type="nucleotide sequence ID" value="NZ_FPCG01000003.1"/>
</dbReference>
<feature type="compositionally biased region" description="Gly residues" evidence="1">
    <location>
        <begin position="434"/>
        <end position="445"/>
    </location>
</feature>
<dbReference type="AlphaFoldDB" id="A0A1I7MJ04"/>
<gene>
    <name evidence="2" type="ORF">SAMN04487966_10390</name>
</gene>
<dbReference type="SUPFAM" id="SSF52540">
    <property type="entry name" value="P-loop containing nucleoside triphosphate hydrolases"/>
    <property type="match status" value="1"/>
</dbReference>
<name>A0A1I7MJ04_9MICC</name>
<organism evidence="2 3">
    <name type="scientific">Micrococcus terreus</name>
    <dbReference type="NCBI Taxonomy" id="574650"/>
    <lineage>
        <taxon>Bacteria</taxon>
        <taxon>Bacillati</taxon>
        <taxon>Actinomycetota</taxon>
        <taxon>Actinomycetes</taxon>
        <taxon>Micrococcales</taxon>
        <taxon>Micrococcaceae</taxon>
        <taxon>Micrococcus</taxon>
    </lineage>
</organism>
<protein>
    <recommendedName>
        <fullName evidence="4">BREX system ATP-binding protein BrxD</fullName>
    </recommendedName>
</protein>
<dbReference type="NCBIfam" id="NF033438">
    <property type="entry name" value="BREX_BrxD"/>
    <property type="match status" value="1"/>
</dbReference>
<dbReference type="InterPro" id="IPR027417">
    <property type="entry name" value="P-loop_NTPase"/>
</dbReference>
<dbReference type="EMBL" id="FPCG01000003">
    <property type="protein sequence ID" value="SFV21880.1"/>
    <property type="molecule type" value="Genomic_DNA"/>
</dbReference>
<keyword evidence="3" id="KW-1185">Reference proteome</keyword>
<dbReference type="STRING" id="574650.SAMN04487966_10390"/>
<dbReference type="Proteomes" id="UP000198881">
    <property type="component" value="Unassembled WGS sequence"/>
</dbReference>
<dbReference type="InterPro" id="IPR021228">
    <property type="entry name" value="BrxD"/>
</dbReference>
<sequence length="461" mass="49133">MSTPAVSARRREEIIAALRRGTVPSHGLDQLAVGLERFQGALGEDLDRVAQGGFAVKAVRGEYGSGKTFFTRHLAEQALQRGFAAAEVQISESETPLHRLETIYRRITESLRTASTQSSAFRSVLDSWLFALEDDALLGDPGLESDAARLSESVGVLLNERLAAVTATTPAFAQALRGYHAGTTAGDAALADGLAAWLAGQPHVAAAAKRAAGIKGDLDHFGAMSFLQGLLAVLRDAGHPGLVVVLDEVETLQRMRSDVRDKALNALRQLMDEIDAGRYPGLYLVLTGTPAFFDGPSGVQRLPPLAQRLATDFTTDARFDNPRAVQIRLTGFDRSSLVQVGQRVRDLYALGRDTEPRIRSRADDEYLVDLAGAVTGGLGDRVGIAPRLFLKKLIGDVLDRIDLFDDFDPRRDYRLTVTAAERTEAGGARSAAGSGAGSGEAGGGTATQRAAADANDVDLDV</sequence>
<evidence type="ECO:0000313" key="3">
    <source>
        <dbReference type="Proteomes" id="UP000198881"/>
    </source>
</evidence>
<evidence type="ECO:0008006" key="4">
    <source>
        <dbReference type="Google" id="ProtNLM"/>
    </source>
</evidence>